<feature type="region of interest" description="Disordered" evidence="1">
    <location>
        <begin position="15"/>
        <end position="49"/>
    </location>
</feature>
<evidence type="ECO:0000256" key="1">
    <source>
        <dbReference type="SAM" id="MobiDB-lite"/>
    </source>
</evidence>
<dbReference type="EMBL" id="QCYY01003038">
    <property type="protein sequence ID" value="ROT65774.1"/>
    <property type="molecule type" value="Genomic_DNA"/>
</dbReference>
<reference evidence="3 4" key="1">
    <citation type="submission" date="2018-04" db="EMBL/GenBank/DDBJ databases">
        <authorList>
            <person name="Zhang X."/>
            <person name="Yuan J."/>
            <person name="Li F."/>
            <person name="Xiang J."/>
        </authorList>
    </citation>
    <scope>NUCLEOTIDE SEQUENCE [LARGE SCALE GENOMIC DNA]</scope>
    <source>
        <tissue evidence="3">Muscle</tissue>
    </source>
</reference>
<proteinExistence type="predicted"/>
<feature type="transmembrane region" description="Helical" evidence="2">
    <location>
        <begin position="259"/>
        <end position="278"/>
    </location>
</feature>
<feature type="transmembrane region" description="Helical" evidence="2">
    <location>
        <begin position="227"/>
        <end position="247"/>
    </location>
</feature>
<reference evidence="3 4" key="2">
    <citation type="submission" date="2019-01" db="EMBL/GenBank/DDBJ databases">
        <title>The decoding of complex shrimp genome reveals the adaptation for benthos swimmer, frequently molting mechanism and breeding impact on genome.</title>
        <authorList>
            <person name="Sun Y."/>
            <person name="Gao Y."/>
            <person name="Yu Y."/>
        </authorList>
    </citation>
    <scope>NUCLEOTIDE SEQUENCE [LARGE SCALE GENOMIC DNA]</scope>
    <source>
        <tissue evidence="3">Muscle</tissue>
    </source>
</reference>
<feature type="compositionally biased region" description="Pro residues" evidence="1">
    <location>
        <begin position="37"/>
        <end position="47"/>
    </location>
</feature>
<protein>
    <submittedName>
        <fullName evidence="3">Uncharacterized protein</fullName>
    </submittedName>
</protein>
<keyword evidence="2" id="KW-0472">Membrane</keyword>
<comment type="caution">
    <text evidence="3">The sequence shown here is derived from an EMBL/GenBank/DDBJ whole genome shotgun (WGS) entry which is preliminary data.</text>
</comment>
<feature type="compositionally biased region" description="Polar residues" evidence="1">
    <location>
        <begin position="24"/>
        <end position="34"/>
    </location>
</feature>
<dbReference type="Proteomes" id="UP000283509">
    <property type="component" value="Unassembled WGS sequence"/>
</dbReference>
<feature type="transmembrane region" description="Helical" evidence="2">
    <location>
        <begin position="172"/>
        <end position="195"/>
    </location>
</feature>
<name>A0A423SNQ6_PENVA</name>
<evidence type="ECO:0000313" key="4">
    <source>
        <dbReference type="Proteomes" id="UP000283509"/>
    </source>
</evidence>
<keyword evidence="2" id="KW-1133">Transmembrane helix</keyword>
<organism evidence="3 4">
    <name type="scientific">Penaeus vannamei</name>
    <name type="common">Whiteleg shrimp</name>
    <name type="synonym">Litopenaeus vannamei</name>
    <dbReference type="NCBI Taxonomy" id="6689"/>
    <lineage>
        <taxon>Eukaryota</taxon>
        <taxon>Metazoa</taxon>
        <taxon>Ecdysozoa</taxon>
        <taxon>Arthropoda</taxon>
        <taxon>Crustacea</taxon>
        <taxon>Multicrustacea</taxon>
        <taxon>Malacostraca</taxon>
        <taxon>Eumalacostraca</taxon>
        <taxon>Eucarida</taxon>
        <taxon>Decapoda</taxon>
        <taxon>Dendrobranchiata</taxon>
        <taxon>Penaeoidea</taxon>
        <taxon>Penaeidae</taxon>
        <taxon>Penaeus</taxon>
    </lineage>
</organism>
<feature type="transmembrane region" description="Helical" evidence="2">
    <location>
        <begin position="145"/>
        <end position="166"/>
    </location>
</feature>
<dbReference type="AlphaFoldDB" id="A0A423SNQ6"/>
<gene>
    <name evidence="3" type="ORF">C7M84_016245</name>
</gene>
<keyword evidence="4" id="KW-1185">Reference proteome</keyword>
<sequence>MCIIKASTTRLPRLSAPPPLFSSPDGQSSATSFCSLPTPPPPSPPLVPRDRSPTISSYGTFPILSPRLKDAQSALRLFSPCASSARALIAWSCVVGWSASPPKASSPSPLSFPLSLLAASLFLLSLSLSLNPYLISLSLSLSDRFLSLSSSLNLTFHHLAISYPLFPGSHSLIFLPLSFPSSLSYPFLALLPFSYLLSPPSFLSLSPTSLFPFHFSSPFLLGSSQHYPISLQSFLSTSFLPFFYFLLQLKGRFGPYSYSFFYLSTPSFFLSLSLLPPLLPSILSFSTSHPFVFCFSSLSPSLPLTSFITIHHSIFNLSHPFALSSSFLPFSPSTHPSIFNLSQSLSSPPLFLSLSLSLPPPLSFSPSSLSPSLPPLSLSLPLPLPISLSLPLLLGRVARLTTASTCRYGCAPRSPPSCWAALSLSDVE</sequence>
<feature type="transmembrane region" description="Helical" evidence="2">
    <location>
        <begin position="112"/>
        <end position="133"/>
    </location>
</feature>
<keyword evidence="2" id="KW-0812">Transmembrane</keyword>
<accession>A0A423SNQ6</accession>
<evidence type="ECO:0000313" key="3">
    <source>
        <dbReference type="EMBL" id="ROT65774.1"/>
    </source>
</evidence>
<evidence type="ECO:0000256" key="2">
    <source>
        <dbReference type="SAM" id="Phobius"/>
    </source>
</evidence>